<proteinExistence type="predicted"/>
<gene>
    <name evidence="2" type="ORF">ACFPU1_05640</name>
</gene>
<evidence type="ECO:0000313" key="3">
    <source>
        <dbReference type="Proteomes" id="UP001596142"/>
    </source>
</evidence>
<name>A0ABW0YKR0_9BACI</name>
<reference evidence="3" key="1">
    <citation type="journal article" date="2019" name="Int. J. Syst. Evol. Microbiol.">
        <title>The Global Catalogue of Microorganisms (GCM) 10K type strain sequencing project: providing services to taxonomists for standard genome sequencing and annotation.</title>
        <authorList>
            <consortium name="The Broad Institute Genomics Platform"/>
            <consortium name="The Broad Institute Genome Sequencing Center for Infectious Disease"/>
            <person name="Wu L."/>
            <person name="Ma J."/>
        </authorList>
    </citation>
    <scope>NUCLEOTIDE SEQUENCE [LARGE SCALE GENOMIC DNA]</scope>
    <source>
        <strain evidence="3">CECT 7184</strain>
    </source>
</reference>
<dbReference type="Pfam" id="PF02620">
    <property type="entry name" value="YceD"/>
    <property type="match status" value="1"/>
</dbReference>
<organism evidence="2 3">
    <name type="scientific">Thalassorhabdus alkalitolerans</name>
    <dbReference type="NCBI Taxonomy" id="2282697"/>
    <lineage>
        <taxon>Bacteria</taxon>
        <taxon>Bacillati</taxon>
        <taxon>Bacillota</taxon>
        <taxon>Bacilli</taxon>
        <taxon>Bacillales</taxon>
        <taxon>Bacillaceae</taxon>
        <taxon>Thalassorhabdus</taxon>
    </lineage>
</organism>
<dbReference type="InterPro" id="IPR003772">
    <property type="entry name" value="YceD"/>
</dbReference>
<comment type="caution">
    <text evidence="2">The sequence shown here is derived from an EMBL/GenBank/DDBJ whole genome shotgun (WGS) entry which is preliminary data.</text>
</comment>
<sequence>MKWSIQELLAKRHSGLEIQEEQVDVSELVDRDKEIRRITPVNVTGRGEFTGQTVNFTLRIQGSMVLPCSRTLADVELPFDVEAQERFILTDSALEEKDEDTHEPVNGFVDLLPYVKEHILLQIPIQIFAENGEEPQAPQEGQDWEVVTEDELKEAREEEKEKKVDPRLADLAKYFDK</sequence>
<feature type="region of interest" description="Disordered" evidence="1">
    <location>
        <begin position="133"/>
        <end position="163"/>
    </location>
</feature>
<protein>
    <submittedName>
        <fullName evidence="2">YceD family protein</fullName>
    </submittedName>
</protein>
<feature type="compositionally biased region" description="Acidic residues" evidence="1">
    <location>
        <begin position="142"/>
        <end position="152"/>
    </location>
</feature>
<dbReference type="Proteomes" id="UP001596142">
    <property type="component" value="Unassembled WGS sequence"/>
</dbReference>
<evidence type="ECO:0000256" key="1">
    <source>
        <dbReference type="SAM" id="MobiDB-lite"/>
    </source>
</evidence>
<evidence type="ECO:0000313" key="2">
    <source>
        <dbReference type="EMBL" id="MFC5712256.1"/>
    </source>
</evidence>
<dbReference type="RefSeq" id="WP_054635244.1">
    <property type="nucleotide sequence ID" value="NZ_JBHSOZ010000003.1"/>
</dbReference>
<dbReference type="EMBL" id="JBHSOZ010000003">
    <property type="protein sequence ID" value="MFC5712256.1"/>
    <property type="molecule type" value="Genomic_DNA"/>
</dbReference>
<keyword evidence="3" id="KW-1185">Reference proteome</keyword>
<accession>A0ABW0YKR0</accession>
<feature type="compositionally biased region" description="Basic and acidic residues" evidence="1">
    <location>
        <begin position="153"/>
        <end position="163"/>
    </location>
</feature>